<feature type="compositionally biased region" description="Low complexity" evidence="4">
    <location>
        <begin position="142"/>
        <end position="165"/>
    </location>
</feature>
<dbReference type="HOGENOM" id="CLU_983447_0_0_1"/>
<dbReference type="KEGG" id="act:ACLA_003370"/>
<evidence type="ECO:0000256" key="2">
    <source>
        <dbReference type="ARBA" id="ARBA00023043"/>
    </source>
</evidence>
<name>A1C5F6_ASPCL</name>
<dbReference type="InterPro" id="IPR002110">
    <property type="entry name" value="Ankyrin_rpt"/>
</dbReference>
<evidence type="ECO:0000256" key="3">
    <source>
        <dbReference type="PROSITE-ProRule" id="PRU00023"/>
    </source>
</evidence>
<dbReference type="PRINTS" id="PR01415">
    <property type="entry name" value="ANKYRIN"/>
</dbReference>
<feature type="compositionally biased region" description="Basic residues" evidence="4">
    <location>
        <begin position="9"/>
        <end position="26"/>
    </location>
</feature>
<proteinExistence type="predicted"/>
<dbReference type="PANTHER" id="PTHR24198:SF165">
    <property type="entry name" value="ANKYRIN REPEAT-CONTAINING PROTEIN-RELATED"/>
    <property type="match status" value="1"/>
</dbReference>
<organism evidence="5 6">
    <name type="scientific">Aspergillus clavatus (strain ATCC 1007 / CBS 513.65 / DSM 816 / NCTC 3887 / NRRL 1 / QM 1276 / 107)</name>
    <dbReference type="NCBI Taxonomy" id="344612"/>
    <lineage>
        <taxon>Eukaryota</taxon>
        <taxon>Fungi</taxon>
        <taxon>Dikarya</taxon>
        <taxon>Ascomycota</taxon>
        <taxon>Pezizomycotina</taxon>
        <taxon>Eurotiomycetes</taxon>
        <taxon>Eurotiomycetidae</taxon>
        <taxon>Eurotiales</taxon>
        <taxon>Aspergillaceae</taxon>
        <taxon>Aspergillus</taxon>
        <taxon>Aspergillus subgen. Fumigati</taxon>
    </lineage>
</organism>
<dbReference type="EMBL" id="DS027004">
    <property type="protein sequence ID" value="EAW14924.1"/>
    <property type="molecule type" value="Genomic_DNA"/>
</dbReference>
<reference evidence="5 6" key="1">
    <citation type="journal article" date="2008" name="PLoS Genet.">
        <title>Genomic islands in the pathogenic filamentous fungus Aspergillus fumigatus.</title>
        <authorList>
            <person name="Fedorova N.D."/>
            <person name="Khaldi N."/>
            <person name="Joardar V.S."/>
            <person name="Maiti R."/>
            <person name="Amedeo P."/>
            <person name="Anderson M.J."/>
            <person name="Crabtree J."/>
            <person name="Silva J.C."/>
            <person name="Badger J.H."/>
            <person name="Albarraq A."/>
            <person name="Angiuoli S."/>
            <person name="Bussey H."/>
            <person name="Bowyer P."/>
            <person name="Cotty P.J."/>
            <person name="Dyer P.S."/>
            <person name="Egan A."/>
            <person name="Galens K."/>
            <person name="Fraser-Liggett C.M."/>
            <person name="Haas B.J."/>
            <person name="Inman J.M."/>
            <person name="Kent R."/>
            <person name="Lemieux S."/>
            <person name="Malavazi I."/>
            <person name="Orvis J."/>
            <person name="Roemer T."/>
            <person name="Ronning C.M."/>
            <person name="Sundaram J.P."/>
            <person name="Sutton G."/>
            <person name="Turner G."/>
            <person name="Venter J.C."/>
            <person name="White O.R."/>
            <person name="Whitty B.R."/>
            <person name="Youngman P."/>
            <person name="Wolfe K.H."/>
            <person name="Goldman G.H."/>
            <person name="Wortman J.R."/>
            <person name="Jiang B."/>
            <person name="Denning D.W."/>
            <person name="Nierman W.C."/>
        </authorList>
    </citation>
    <scope>NUCLEOTIDE SEQUENCE [LARGE SCALE GENOMIC DNA]</scope>
    <source>
        <strain evidence="6">ATCC 1007 / CBS 513.65 / DSM 816 / NCTC 3887 / NRRL 1</strain>
    </source>
</reference>
<evidence type="ECO:0000256" key="4">
    <source>
        <dbReference type="SAM" id="MobiDB-lite"/>
    </source>
</evidence>
<dbReference type="CDD" id="cd14688">
    <property type="entry name" value="bZIP_YAP"/>
    <property type="match status" value="1"/>
</dbReference>
<evidence type="ECO:0000313" key="5">
    <source>
        <dbReference type="EMBL" id="EAW14924.1"/>
    </source>
</evidence>
<dbReference type="GeneID" id="4708411"/>
<feature type="compositionally biased region" description="Low complexity" evidence="4">
    <location>
        <begin position="52"/>
        <end position="67"/>
    </location>
</feature>
<keyword evidence="6" id="KW-1185">Reference proteome</keyword>
<feature type="region of interest" description="Disordered" evidence="4">
    <location>
        <begin position="136"/>
        <end position="165"/>
    </location>
</feature>
<feature type="repeat" description="ANK" evidence="3">
    <location>
        <begin position="216"/>
        <end position="252"/>
    </location>
</feature>
<keyword evidence="1" id="KW-0677">Repeat</keyword>
<keyword evidence="2 3" id="KW-0040">ANK repeat</keyword>
<dbReference type="Proteomes" id="UP000006701">
    <property type="component" value="Unassembled WGS sequence"/>
</dbReference>
<dbReference type="SUPFAM" id="SSF48403">
    <property type="entry name" value="Ankyrin repeat"/>
    <property type="match status" value="1"/>
</dbReference>
<dbReference type="eggNOG" id="KOG4177">
    <property type="taxonomic scope" value="Eukaryota"/>
</dbReference>
<feature type="repeat" description="ANK" evidence="3">
    <location>
        <begin position="253"/>
        <end position="283"/>
    </location>
</feature>
<dbReference type="PROSITE" id="PS50297">
    <property type="entry name" value="ANK_REP_REGION"/>
    <property type="match status" value="3"/>
</dbReference>
<dbReference type="PANTHER" id="PTHR24198">
    <property type="entry name" value="ANKYRIN REPEAT AND PROTEIN KINASE DOMAIN-CONTAINING PROTEIN"/>
    <property type="match status" value="1"/>
</dbReference>
<gene>
    <name evidence="5" type="ORF">ACLA_003370</name>
</gene>
<protein>
    <submittedName>
        <fullName evidence="5">Ankyrin repeat protein</fullName>
    </submittedName>
</protein>
<feature type="repeat" description="ANK" evidence="3">
    <location>
        <begin position="183"/>
        <end position="215"/>
    </location>
</feature>
<feature type="compositionally biased region" description="Low complexity" evidence="4">
    <location>
        <begin position="80"/>
        <end position="99"/>
    </location>
</feature>
<sequence>MSSEDSKIARRRAKNRDAQRRHRQATRAKLAELEALKSSQRHGRGPLSPDVLPALSPATASSSSWEESLSLEDASHLCLLRSGRPPGQQPRSQLPQLLKSPPPPPAFCLEHDASGLSPLDLDLSLPGVDNWKLDTSPTKGLSEAATARSISSSSSSSSSSGDSFTSTIARAHETQPSGLDEVQCKSALHLAAVSANVECVRTLLAYNADVNVVDGNGRTPLHVCAATGNTADHVAVVRLLVNSGASLSTKDHRGLTPLQVAAEAGNHRIIEALILLGVDVNAV</sequence>
<dbReference type="OrthoDB" id="20872at2759"/>
<dbReference type="STRING" id="344612.A1C5F6"/>
<dbReference type="VEuPathDB" id="FungiDB:ACLA_003370"/>
<dbReference type="PROSITE" id="PS50088">
    <property type="entry name" value="ANK_REPEAT"/>
    <property type="match status" value="3"/>
</dbReference>
<evidence type="ECO:0000313" key="6">
    <source>
        <dbReference type="Proteomes" id="UP000006701"/>
    </source>
</evidence>
<accession>A1C5F6</accession>
<feature type="region of interest" description="Disordered" evidence="4">
    <location>
        <begin position="80"/>
        <end position="112"/>
    </location>
</feature>
<dbReference type="InterPro" id="IPR036770">
    <property type="entry name" value="Ankyrin_rpt-contain_sf"/>
</dbReference>
<dbReference type="OMA" id="QNGHASM"/>
<dbReference type="AlphaFoldDB" id="A1C5F6"/>
<dbReference type="Pfam" id="PF12796">
    <property type="entry name" value="Ank_2"/>
    <property type="match status" value="1"/>
</dbReference>
<feature type="region of interest" description="Disordered" evidence="4">
    <location>
        <begin position="1"/>
        <end position="67"/>
    </location>
</feature>
<dbReference type="Gene3D" id="1.25.40.20">
    <property type="entry name" value="Ankyrin repeat-containing domain"/>
    <property type="match status" value="1"/>
</dbReference>
<evidence type="ECO:0000256" key="1">
    <source>
        <dbReference type="ARBA" id="ARBA00022737"/>
    </source>
</evidence>
<dbReference type="RefSeq" id="XP_001276350.1">
    <property type="nucleotide sequence ID" value="XM_001276349.1"/>
</dbReference>
<dbReference type="SMART" id="SM00248">
    <property type="entry name" value="ANK"/>
    <property type="match status" value="3"/>
</dbReference>